<dbReference type="AlphaFoldDB" id="A0AAJ6N8E0"/>
<evidence type="ECO:0000313" key="3">
    <source>
        <dbReference type="Proteomes" id="UP001236239"/>
    </source>
</evidence>
<dbReference type="RefSeq" id="WP_306373896.1">
    <property type="nucleotide sequence ID" value="NZ_JASAYK010000002.1"/>
</dbReference>
<dbReference type="Pfam" id="PF13274">
    <property type="entry name" value="SocA_Panacea"/>
    <property type="match status" value="1"/>
</dbReference>
<evidence type="ECO:0000259" key="1">
    <source>
        <dbReference type="Pfam" id="PF13274"/>
    </source>
</evidence>
<sequence>MFKVSFDSRKALEVILYITENAPIKDIYHILKIQFFADRNHLEQYGRFITGDNYIAMKNGPVASNAYNFIKLARDSNQCFIDSDFAELIQSSLQVGGGNEGHSVKALRKADIEYLSQSDINCLNKSVEENGKLSFSDLNNKSHDDLWQCTDENNEILLESFVKYSSNPDELRTYLNE</sequence>
<proteinExistence type="predicted"/>
<accession>A0AAJ6N8E0</accession>
<evidence type="ECO:0000313" key="2">
    <source>
        <dbReference type="EMBL" id="MDP8172111.1"/>
    </source>
</evidence>
<organism evidence="2 3">
    <name type="scientific">Phocoenobacter skyensis</name>
    <dbReference type="NCBI Taxonomy" id="97481"/>
    <lineage>
        <taxon>Bacteria</taxon>
        <taxon>Pseudomonadati</taxon>
        <taxon>Pseudomonadota</taxon>
        <taxon>Gammaproteobacteria</taxon>
        <taxon>Pasteurellales</taxon>
        <taxon>Pasteurellaceae</taxon>
        <taxon>Phocoenobacter</taxon>
    </lineage>
</organism>
<comment type="caution">
    <text evidence="2">The sequence shown here is derived from an EMBL/GenBank/DDBJ whole genome shotgun (WGS) entry which is preliminary data.</text>
</comment>
<feature type="domain" description="Antitoxin SocA-like Panacea" evidence="1">
    <location>
        <begin position="31"/>
        <end position="148"/>
    </location>
</feature>
<name>A0AAJ6N8E0_9PAST</name>
<dbReference type="InterPro" id="IPR025272">
    <property type="entry name" value="SocA_Panacea"/>
</dbReference>
<reference evidence="2" key="1">
    <citation type="journal article" date="2023" name="Front. Microbiol.">
        <title>Phylogeography and host specificity of Pasteurellaceae pathogenic to sea-farmed fish in the north-east Atlantic.</title>
        <authorList>
            <person name="Gulla S."/>
            <person name="Colquhoun D.J."/>
            <person name="Olsen A.B."/>
            <person name="Spilsberg B."/>
            <person name="Lagesen K."/>
            <person name="Aakesson C.P."/>
            <person name="Strom S."/>
            <person name="Manji F."/>
            <person name="Birkbeck T.H."/>
            <person name="Nilsen H.K."/>
        </authorList>
    </citation>
    <scope>NUCLEOTIDE SEQUENCE</scope>
    <source>
        <strain evidence="2">TW16_20</strain>
    </source>
</reference>
<dbReference type="Proteomes" id="UP001236239">
    <property type="component" value="Unassembled WGS sequence"/>
</dbReference>
<gene>
    <name evidence="2" type="ORF">QJU93_01905</name>
</gene>
<protein>
    <submittedName>
        <fullName evidence="2">Panacea domain-containing protein</fullName>
    </submittedName>
</protein>
<dbReference type="EMBL" id="JASAYQ010000002">
    <property type="protein sequence ID" value="MDP8172111.1"/>
    <property type="molecule type" value="Genomic_DNA"/>
</dbReference>